<proteinExistence type="predicted"/>
<name>A0A2P2MJB4_RHIMU</name>
<organism evidence="1">
    <name type="scientific">Rhizophora mucronata</name>
    <name type="common">Asiatic mangrove</name>
    <dbReference type="NCBI Taxonomy" id="61149"/>
    <lineage>
        <taxon>Eukaryota</taxon>
        <taxon>Viridiplantae</taxon>
        <taxon>Streptophyta</taxon>
        <taxon>Embryophyta</taxon>
        <taxon>Tracheophyta</taxon>
        <taxon>Spermatophyta</taxon>
        <taxon>Magnoliopsida</taxon>
        <taxon>eudicotyledons</taxon>
        <taxon>Gunneridae</taxon>
        <taxon>Pentapetalae</taxon>
        <taxon>rosids</taxon>
        <taxon>fabids</taxon>
        <taxon>Malpighiales</taxon>
        <taxon>Rhizophoraceae</taxon>
        <taxon>Rhizophora</taxon>
    </lineage>
</organism>
<evidence type="ECO:0000313" key="1">
    <source>
        <dbReference type="EMBL" id="MBX30316.1"/>
    </source>
</evidence>
<reference evidence="1" key="1">
    <citation type="submission" date="2018-02" db="EMBL/GenBank/DDBJ databases">
        <title>Rhizophora mucronata_Transcriptome.</title>
        <authorList>
            <person name="Meera S.P."/>
            <person name="Sreeshan A."/>
            <person name="Augustine A."/>
        </authorList>
    </citation>
    <scope>NUCLEOTIDE SEQUENCE</scope>
    <source>
        <tissue evidence="1">Leaf</tissue>
    </source>
</reference>
<sequence>MTQVMPTICIQGIDSNVLEILEILQKLHDLKEIESLLNIWYLILTSLKDNVVMTH</sequence>
<dbReference type="AlphaFoldDB" id="A0A2P2MJB4"/>
<accession>A0A2P2MJB4</accession>
<protein>
    <submittedName>
        <fullName evidence="1">Nucleic acid binding protein</fullName>
    </submittedName>
</protein>
<dbReference type="EMBL" id="GGEC01049832">
    <property type="protein sequence ID" value="MBX30316.1"/>
    <property type="molecule type" value="Transcribed_RNA"/>
</dbReference>